<dbReference type="STRING" id="1210090.GCA_001613185_03228"/>
<evidence type="ECO:0000313" key="3">
    <source>
        <dbReference type="EMBL" id="RBO96116.1"/>
    </source>
</evidence>
<reference evidence="3 4" key="1">
    <citation type="submission" date="2018-06" db="EMBL/GenBank/DDBJ databases">
        <title>Genomic Encyclopedia of Type Strains, Phase IV (KMG-IV): sequencing the most valuable type-strain genomes for metagenomic binning, comparative biology and taxonomic classification.</title>
        <authorList>
            <person name="Goeker M."/>
        </authorList>
    </citation>
    <scope>NUCLEOTIDE SEQUENCE [LARGE SCALE GENOMIC DNA]</scope>
    <source>
        <strain evidence="3 4">DSM 44599</strain>
    </source>
</reference>
<dbReference type="InterPro" id="IPR025240">
    <property type="entry name" value="DUF4189"/>
</dbReference>
<accession>A0A366E164</accession>
<evidence type="ECO:0000256" key="1">
    <source>
        <dbReference type="SAM" id="SignalP"/>
    </source>
</evidence>
<feature type="domain" description="DUF4189" evidence="2">
    <location>
        <begin position="32"/>
        <end position="111"/>
    </location>
</feature>
<evidence type="ECO:0000313" key="4">
    <source>
        <dbReference type="Proteomes" id="UP000252586"/>
    </source>
</evidence>
<dbReference type="Proteomes" id="UP000252586">
    <property type="component" value="Unassembled WGS sequence"/>
</dbReference>
<name>A0A366E164_9NOCA</name>
<dbReference type="Pfam" id="PF13827">
    <property type="entry name" value="DUF4189"/>
    <property type="match status" value="1"/>
</dbReference>
<keyword evidence="4" id="KW-1185">Reference proteome</keyword>
<organism evidence="3 4">
    <name type="scientific">Nocardia puris</name>
    <dbReference type="NCBI Taxonomy" id="208602"/>
    <lineage>
        <taxon>Bacteria</taxon>
        <taxon>Bacillati</taxon>
        <taxon>Actinomycetota</taxon>
        <taxon>Actinomycetes</taxon>
        <taxon>Mycobacteriales</taxon>
        <taxon>Nocardiaceae</taxon>
        <taxon>Nocardia</taxon>
    </lineage>
</organism>
<keyword evidence="1" id="KW-0732">Signal</keyword>
<feature type="chain" id="PRO_5016736806" evidence="1">
    <location>
        <begin position="28"/>
        <end position="139"/>
    </location>
</feature>
<dbReference type="AlphaFoldDB" id="A0A366E164"/>
<dbReference type="EMBL" id="QNRE01000001">
    <property type="protein sequence ID" value="RBO96116.1"/>
    <property type="molecule type" value="Genomic_DNA"/>
</dbReference>
<comment type="caution">
    <text evidence="3">The sequence shown here is derived from an EMBL/GenBank/DDBJ whole genome shotgun (WGS) entry which is preliminary data.</text>
</comment>
<feature type="signal peptide" evidence="1">
    <location>
        <begin position="1"/>
        <end position="27"/>
    </location>
</feature>
<gene>
    <name evidence="3" type="ORF">DFR74_101127</name>
</gene>
<proteinExistence type="predicted"/>
<evidence type="ECO:0000259" key="2">
    <source>
        <dbReference type="Pfam" id="PF13827"/>
    </source>
</evidence>
<sequence length="139" mass="13606">MSVMGKSAVAVLSATAVIGVGAGPAGAAGQYYGTLALSPSTGKVVAAMDHASKVKADAAAIRECGVYDCDLVLQVVDGCGAIARGADGRYGWAAAGSLAEAERLAVESLGQSAPPFPDLGSAAPRPADVAISACTQNAR</sequence>
<protein>
    <submittedName>
        <fullName evidence="3">Uncharacterized protein DUF4189</fullName>
    </submittedName>
</protein>